<feature type="signal peptide" evidence="1">
    <location>
        <begin position="1"/>
        <end position="21"/>
    </location>
</feature>
<feature type="chain" id="PRO_5047336443" description="PEP-CTERM protein-sorting domain-containing protein" evidence="1">
    <location>
        <begin position="22"/>
        <end position="207"/>
    </location>
</feature>
<evidence type="ECO:0000313" key="2">
    <source>
        <dbReference type="EMBL" id="MDR7091207.1"/>
    </source>
</evidence>
<protein>
    <recommendedName>
        <fullName evidence="4">PEP-CTERM protein-sorting domain-containing protein</fullName>
    </recommendedName>
</protein>
<dbReference type="RefSeq" id="WP_310074247.1">
    <property type="nucleotide sequence ID" value="NZ_JAVDVX010000006.1"/>
</dbReference>
<name>A0ABU1V1F4_9GAMM</name>
<accession>A0ABU1V1F4</accession>
<evidence type="ECO:0000313" key="3">
    <source>
        <dbReference type="Proteomes" id="UP001253595"/>
    </source>
</evidence>
<sequence>MKILTSLVIFCLSAVALSSNATIIWDESINGSSEGMPMLNLQMGANEILGSTRWIGDDIDPFIYTEANRYVLSLQEGYSIKSITAEIFNSVLDSQESLESLWATTFWSLQDFTYDFKWYEYTRIGEPSPYASFSNLPLNGFNHFLLNQAAGLSISGPFDLSWDYRVTIEVVNSVPEPSSLWLVLFALAVIFGHKYQLRNVSALCKIF</sequence>
<evidence type="ECO:0000256" key="1">
    <source>
        <dbReference type="SAM" id="SignalP"/>
    </source>
</evidence>
<evidence type="ECO:0008006" key="4">
    <source>
        <dbReference type="Google" id="ProtNLM"/>
    </source>
</evidence>
<proteinExistence type="predicted"/>
<gene>
    <name evidence="2" type="ORF">J2X05_003242</name>
</gene>
<keyword evidence="3" id="KW-1185">Reference proteome</keyword>
<dbReference type="EMBL" id="JAVDVX010000006">
    <property type="protein sequence ID" value="MDR7091207.1"/>
    <property type="molecule type" value="Genomic_DNA"/>
</dbReference>
<organism evidence="2 3">
    <name type="scientific">Cellvibrio fibrivorans</name>
    <dbReference type="NCBI Taxonomy" id="126350"/>
    <lineage>
        <taxon>Bacteria</taxon>
        <taxon>Pseudomonadati</taxon>
        <taxon>Pseudomonadota</taxon>
        <taxon>Gammaproteobacteria</taxon>
        <taxon>Cellvibrionales</taxon>
        <taxon>Cellvibrionaceae</taxon>
        <taxon>Cellvibrio</taxon>
    </lineage>
</organism>
<dbReference type="Proteomes" id="UP001253595">
    <property type="component" value="Unassembled WGS sequence"/>
</dbReference>
<keyword evidence="1" id="KW-0732">Signal</keyword>
<reference evidence="2 3" key="1">
    <citation type="submission" date="2023-07" db="EMBL/GenBank/DDBJ databases">
        <title>Sorghum-associated microbial communities from plants grown in Nebraska, USA.</title>
        <authorList>
            <person name="Schachtman D."/>
        </authorList>
    </citation>
    <scope>NUCLEOTIDE SEQUENCE [LARGE SCALE GENOMIC DNA]</scope>
    <source>
        <strain evidence="2 3">BE190</strain>
    </source>
</reference>
<comment type="caution">
    <text evidence="2">The sequence shown here is derived from an EMBL/GenBank/DDBJ whole genome shotgun (WGS) entry which is preliminary data.</text>
</comment>